<keyword evidence="3" id="KW-1185">Reference proteome</keyword>
<protein>
    <submittedName>
        <fullName evidence="2">Uncharacterized protein</fullName>
    </submittedName>
</protein>
<proteinExistence type="predicted"/>
<feature type="compositionally biased region" description="Basic and acidic residues" evidence="1">
    <location>
        <begin position="256"/>
        <end position="275"/>
    </location>
</feature>
<feature type="compositionally biased region" description="Basic and acidic residues" evidence="1">
    <location>
        <begin position="194"/>
        <end position="204"/>
    </location>
</feature>
<organism evidence="2 3">
    <name type="scientific">Thalassiosira pseudonana</name>
    <name type="common">Marine diatom</name>
    <name type="synonym">Cyclotella nana</name>
    <dbReference type="NCBI Taxonomy" id="35128"/>
    <lineage>
        <taxon>Eukaryota</taxon>
        <taxon>Sar</taxon>
        <taxon>Stramenopiles</taxon>
        <taxon>Ochrophyta</taxon>
        <taxon>Bacillariophyta</taxon>
        <taxon>Coscinodiscophyceae</taxon>
        <taxon>Thalassiosirophycidae</taxon>
        <taxon>Thalassiosirales</taxon>
        <taxon>Thalassiosiraceae</taxon>
        <taxon>Thalassiosira</taxon>
    </lineage>
</organism>
<dbReference type="GeneID" id="7451314"/>
<name>B8BYI6_THAPS</name>
<accession>B8BYI6</accession>
<dbReference type="InParanoid" id="B8BYI6"/>
<dbReference type="HOGENOM" id="CLU_925861_0_0_1"/>
<dbReference type="Proteomes" id="UP000001449">
    <property type="component" value="Chromosome 3"/>
</dbReference>
<dbReference type="AlphaFoldDB" id="B8BYI6"/>
<evidence type="ECO:0000256" key="1">
    <source>
        <dbReference type="SAM" id="MobiDB-lite"/>
    </source>
</evidence>
<dbReference type="PaxDb" id="35128-Thaps21879"/>
<evidence type="ECO:0000313" key="3">
    <source>
        <dbReference type="Proteomes" id="UP000001449"/>
    </source>
</evidence>
<feature type="compositionally biased region" description="Basic residues" evidence="1">
    <location>
        <begin position="276"/>
        <end position="293"/>
    </location>
</feature>
<dbReference type="KEGG" id="tps:THAPSDRAFT_21879"/>
<dbReference type="EMBL" id="CM000640">
    <property type="protein sequence ID" value="EED93896.1"/>
    <property type="molecule type" value="Genomic_DNA"/>
</dbReference>
<evidence type="ECO:0000313" key="2">
    <source>
        <dbReference type="EMBL" id="EED93896.1"/>
    </source>
</evidence>
<gene>
    <name evidence="2" type="ORF">THAPSDRAFT_21879</name>
</gene>
<feature type="region of interest" description="Disordered" evidence="1">
    <location>
        <begin position="238"/>
        <end position="301"/>
    </location>
</feature>
<reference evidence="2 3" key="2">
    <citation type="journal article" date="2008" name="Nature">
        <title>The Phaeodactylum genome reveals the evolutionary history of diatom genomes.</title>
        <authorList>
            <person name="Bowler C."/>
            <person name="Allen A.E."/>
            <person name="Badger J.H."/>
            <person name="Grimwood J."/>
            <person name="Jabbari K."/>
            <person name="Kuo A."/>
            <person name="Maheswari U."/>
            <person name="Martens C."/>
            <person name="Maumus F."/>
            <person name="Otillar R.P."/>
            <person name="Rayko E."/>
            <person name="Salamov A."/>
            <person name="Vandepoele K."/>
            <person name="Beszteri B."/>
            <person name="Gruber A."/>
            <person name="Heijde M."/>
            <person name="Katinka M."/>
            <person name="Mock T."/>
            <person name="Valentin K."/>
            <person name="Verret F."/>
            <person name="Berges J.A."/>
            <person name="Brownlee C."/>
            <person name="Cadoret J.P."/>
            <person name="Chiovitti A."/>
            <person name="Choi C.J."/>
            <person name="Coesel S."/>
            <person name="De Martino A."/>
            <person name="Detter J.C."/>
            <person name="Durkin C."/>
            <person name="Falciatore A."/>
            <person name="Fournet J."/>
            <person name="Haruta M."/>
            <person name="Huysman M.J."/>
            <person name="Jenkins B.D."/>
            <person name="Jiroutova K."/>
            <person name="Jorgensen R.E."/>
            <person name="Joubert Y."/>
            <person name="Kaplan A."/>
            <person name="Kroger N."/>
            <person name="Kroth P.G."/>
            <person name="La Roche J."/>
            <person name="Lindquist E."/>
            <person name="Lommer M."/>
            <person name="Martin-Jezequel V."/>
            <person name="Lopez P.J."/>
            <person name="Lucas S."/>
            <person name="Mangogna M."/>
            <person name="McGinnis K."/>
            <person name="Medlin L.K."/>
            <person name="Montsant A."/>
            <person name="Oudot-Le Secq M.P."/>
            <person name="Napoli C."/>
            <person name="Obornik M."/>
            <person name="Parker M.S."/>
            <person name="Petit J.L."/>
            <person name="Porcel B.M."/>
            <person name="Poulsen N."/>
            <person name="Robison M."/>
            <person name="Rychlewski L."/>
            <person name="Rynearson T.A."/>
            <person name="Schmutz J."/>
            <person name="Shapiro H."/>
            <person name="Siaut M."/>
            <person name="Stanley M."/>
            <person name="Sussman M.R."/>
            <person name="Taylor A.R."/>
            <person name="Vardi A."/>
            <person name="von Dassow P."/>
            <person name="Vyverman W."/>
            <person name="Willis A."/>
            <person name="Wyrwicz L.S."/>
            <person name="Rokhsar D.S."/>
            <person name="Weissenbach J."/>
            <person name="Armbrust E.V."/>
            <person name="Green B.R."/>
            <person name="Van de Peer Y."/>
            <person name="Grigoriev I.V."/>
        </authorList>
    </citation>
    <scope>NUCLEOTIDE SEQUENCE [LARGE SCALE GENOMIC DNA]</scope>
    <source>
        <strain evidence="2 3">CCMP1335</strain>
    </source>
</reference>
<sequence length="301" mass="33770">MGREAVTSLREIIPTLRTLIVDHRREMISDKLNWEEVNGQVTPLFLSSTSTTTEANEWSALMGQFLEVHADDLNNRVDKFVKDSRWTNAMKQLRLENGIGGTEEAASESNVATDEYRPRESMDFENVSSVVEAKYSVINHTQSNVGIDISDLGELIDTKSITDDAVATKRKQPSVEVDDNLARIKQLQKDKCKLVDQSKTESTTKRKKKKRTKSSKDCNIESIFGGTASHIKKDLTTTADVIGEPESSYKRPNGTEGDRHGNEVEEQTKGGSRDRKSTKKDKKKRKSKTKKSKSVIDDIFG</sequence>
<feature type="region of interest" description="Disordered" evidence="1">
    <location>
        <begin position="194"/>
        <end position="217"/>
    </location>
</feature>
<reference evidence="2 3" key="1">
    <citation type="journal article" date="2004" name="Science">
        <title>The genome of the diatom Thalassiosira pseudonana: ecology, evolution, and metabolism.</title>
        <authorList>
            <person name="Armbrust E.V."/>
            <person name="Berges J.A."/>
            <person name="Bowler C."/>
            <person name="Green B.R."/>
            <person name="Martinez D."/>
            <person name="Putnam N.H."/>
            <person name="Zhou S."/>
            <person name="Allen A.E."/>
            <person name="Apt K.E."/>
            <person name="Bechner M."/>
            <person name="Brzezinski M.A."/>
            <person name="Chaal B.K."/>
            <person name="Chiovitti A."/>
            <person name="Davis A.K."/>
            <person name="Demarest M.S."/>
            <person name="Detter J.C."/>
            <person name="Glavina T."/>
            <person name="Goodstein D."/>
            <person name="Hadi M.Z."/>
            <person name="Hellsten U."/>
            <person name="Hildebrand M."/>
            <person name="Jenkins B.D."/>
            <person name="Jurka J."/>
            <person name="Kapitonov V.V."/>
            <person name="Kroger N."/>
            <person name="Lau W.W."/>
            <person name="Lane T.W."/>
            <person name="Larimer F.W."/>
            <person name="Lippmeier J.C."/>
            <person name="Lucas S."/>
            <person name="Medina M."/>
            <person name="Montsant A."/>
            <person name="Obornik M."/>
            <person name="Parker M.S."/>
            <person name="Palenik B."/>
            <person name="Pazour G.J."/>
            <person name="Richardson P.M."/>
            <person name="Rynearson T.A."/>
            <person name="Saito M.A."/>
            <person name="Schwartz D.C."/>
            <person name="Thamatrakoln K."/>
            <person name="Valentin K."/>
            <person name="Vardi A."/>
            <person name="Wilkerson F.P."/>
            <person name="Rokhsar D.S."/>
        </authorList>
    </citation>
    <scope>NUCLEOTIDE SEQUENCE [LARGE SCALE GENOMIC DNA]</scope>
    <source>
        <strain evidence="2 3">CCMP1335</strain>
    </source>
</reference>
<dbReference type="RefSeq" id="XP_002288460.1">
    <property type="nucleotide sequence ID" value="XM_002288424.1"/>
</dbReference>